<evidence type="ECO:0000313" key="2">
    <source>
        <dbReference type="Proteomes" id="UP000721045"/>
    </source>
</evidence>
<protein>
    <submittedName>
        <fullName evidence="1">DUF1366 domain-containing protein</fullName>
    </submittedName>
</protein>
<organism evidence="1 2">
    <name type="scientific">Streptococcus intermedius</name>
    <dbReference type="NCBI Taxonomy" id="1338"/>
    <lineage>
        <taxon>Bacteria</taxon>
        <taxon>Bacillati</taxon>
        <taxon>Bacillota</taxon>
        <taxon>Bacilli</taxon>
        <taxon>Lactobacillales</taxon>
        <taxon>Streptococcaceae</taxon>
        <taxon>Streptococcus</taxon>
        <taxon>Streptococcus anginosus group</taxon>
    </lineage>
</organism>
<accession>A0A930WE23</accession>
<dbReference type="AlphaFoldDB" id="A0A930WE23"/>
<reference evidence="1" key="1">
    <citation type="submission" date="2020-04" db="EMBL/GenBank/DDBJ databases">
        <title>Deep metagenomics examines the oral microbiome during advanced dental caries in children, revealing novel taxa and co-occurrences with host molecules.</title>
        <authorList>
            <person name="Baker J.L."/>
            <person name="Morton J.T."/>
            <person name="Dinis M."/>
            <person name="Alvarez R."/>
            <person name="Tran N.C."/>
            <person name="Knight R."/>
            <person name="Edlund A."/>
        </authorList>
    </citation>
    <scope>NUCLEOTIDE SEQUENCE</scope>
    <source>
        <strain evidence="1">JCVI_23_bin.22</strain>
    </source>
</reference>
<comment type="caution">
    <text evidence="1">The sequence shown here is derived from an EMBL/GenBank/DDBJ whole genome shotgun (WGS) entry which is preliminary data.</text>
</comment>
<dbReference type="Pfam" id="PF07104">
    <property type="entry name" value="DUF1366"/>
    <property type="match status" value="1"/>
</dbReference>
<name>A0A930WE23_STRIT</name>
<proteinExistence type="predicted"/>
<gene>
    <name evidence="1" type="ORF">HXO88_01460</name>
</gene>
<dbReference type="Proteomes" id="UP000721045">
    <property type="component" value="Unassembled WGS sequence"/>
</dbReference>
<evidence type="ECO:0000313" key="1">
    <source>
        <dbReference type="EMBL" id="MBF1712398.1"/>
    </source>
</evidence>
<dbReference type="InterPro" id="IPR009796">
    <property type="entry name" value="DUF1366"/>
</dbReference>
<dbReference type="EMBL" id="JABZYP010000003">
    <property type="protein sequence ID" value="MBF1712398.1"/>
    <property type="molecule type" value="Genomic_DNA"/>
</dbReference>
<sequence>MKLEFLSKSVDYVGGEPYKTRVVLGNSEGAIYPVFFDPTYISKDAGELYKLAMGMILSDNFPDKGQNEKINEINDELGKNKKISEDNKKALDEIFKMGELLSLLAVDIRDGLNKNLYLKLAKTIRPLTKDKTYSNGDIVAMPYLYDQNSAWKKGTPTIFKFNSIENKDYTCKTGSIDELQQLLQQHIVEMVMPRLG</sequence>